<dbReference type="EMBL" id="PHAI01000002">
    <property type="protein sequence ID" value="PKM91433.1"/>
    <property type="molecule type" value="Genomic_DNA"/>
</dbReference>
<dbReference type="AlphaFoldDB" id="A0A2N2E9K5"/>
<comment type="caution">
    <text evidence="2">The sequence shown here is derived from an EMBL/GenBank/DDBJ whole genome shotgun (WGS) entry which is preliminary data.</text>
</comment>
<keyword evidence="1" id="KW-0472">Membrane</keyword>
<reference evidence="2 3" key="1">
    <citation type="journal article" date="2017" name="ISME J.">
        <title>Potential for microbial H2 and metal transformations associated with novel bacteria and archaea in deep terrestrial subsurface sediments.</title>
        <authorList>
            <person name="Hernsdorf A.W."/>
            <person name="Amano Y."/>
            <person name="Miyakawa K."/>
            <person name="Ise K."/>
            <person name="Suzuki Y."/>
            <person name="Anantharaman K."/>
            <person name="Probst A."/>
            <person name="Burstein D."/>
            <person name="Thomas B.C."/>
            <person name="Banfield J.F."/>
        </authorList>
    </citation>
    <scope>NUCLEOTIDE SEQUENCE [LARGE SCALE GENOMIC DNA]</scope>
    <source>
        <strain evidence="2">HGW-Falkowbacteria-1</strain>
    </source>
</reference>
<name>A0A2N2E9K5_9BACT</name>
<feature type="transmembrane region" description="Helical" evidence="1">
    <location>
        <begin position="67"/>
        <end position="89"/>
    </location>
</feature>
<organism evidence="2 3">
    <name type="scientific">Candidatus Falkowbacteria bacterium HGW-Falkowbacteria-1</name>
    <dbReference type="NCBI Taxonomy" id="2013768"/>
    <lineage>
        <taxon>Bacteria</taxon>
        <taxon>Candidatus Falkowiibacteriota</taxon>
    </lineage>
</organism>
<keyword evidence="1" id="KW-1133">Transmembrane helix</keyword>
<evidence type="ECO:0000256" key="1">
    <source>
        <dbReference type="SAM" id="Phobius"/>
    </source>
</evidence>
<proteinExistence type="predicted"/>
<evidence type="ECO:0008006" key="4">
    <source>
        <dbReference type="Google" id="ProtNLM"/>
    </source>
</evidence>
<gene>
    <name evidence="2" type="ORF">CVU82_02450</name>
</gene>
<evidence type="ECO:0000313" key="3">
    <source>
        <dbReference type="Proteomes" id="UP000233517"/>
    </source>
</evidence>
<protein>
    <recommendedName>
        <fullName evidence="4">DUF11 domain-containing protein</fullName>
    </recommendedName>
</protein>
<keyword evidence="1" id="KW-0812">Transmembrane</keyword>
<dbReference type="Proteomes" id="UP000233517">
    <property type="component" value="Unassembled WGS sequence"/>
</dbReference>
<sequence>MIKNKKEEVEFKKHKILGDDNFLNIEKEIDKEYKKNQVESDLLEIYTNDKGEISNLSEIKVRRKRPFIISLFFSLIFLLVILLSAYWAFNYFSNQKESSFALDVKISAPSKIVLGESFFYEIEYKNLSKYNLNNIEIELNFPENFVYLDSYPLANFNNNSWSFPNLGSGEGSKIKVRGMIINKEGLNNLASVKAGYEISGFSSYFKKEFFYSVSVSSIPFDINLDFFSTVLVGEEYVLKFSFEDFKSLLGSDMILSLTSSDNIEFSVIDDGVLDESADILNLEQVDKNVFKLVFPEKLGDESDLLSKDYDFYLKYKVLDKIDDVENINWQLKYLDVSDKNLIFYEREFSLGVIKSDLHLSLLVNDNNSDQAINFGETLNYVISYSNKGDKMMKDLVIMAVLESNFLDWQSLDDLSGGKVNRKTISWTSQEIPAFKELDPGQEGQINFSIKVVPFKNISFGDELQVSSYSQFSIGNMEEFETDKIRVSDNKSNTIINKINSNFSAQEEIRYFDEDNIPVGSGPLPPSVGEKSTFKVYWTIKNTLHELKDLKAEVSLPAYISWENKYNISAGEIYYDLVDHKVLWNLGRLPLGIDEIKIDFDISIVPTDFEYNKILILSSGANFEALDIETNSIISQKTDIKTTKLEDDSIASLSNDGRIKE</sequence>
<evidence type="ECO:0000313" key="2">
    <source>
        <dbReference type="EMBL" id="PKM91433.1"/>
    </source>
</evidence>
<accession>A0A2N2E9K5</accession>